<keyword evidence="3" id="KW-0547">Nucleotide-binding</keyword>
<evidence type="ECO:0000313" key="13">
    <source>
        <dbReference type="Proteomes" id="UP001160390"/>
    </source>
</evidence>
<keyword evidence="2" id="KW-0808">Transferase</keyword>
<comment type="catalytic activity">
    <reaction evidence="6">
        <text>L-threonyl-[protein] + ATP = O-phospho-L-threonyl-[protein] + ADP + H(+)</text>
        <dbReference type="Rhea" id="RHEA:46608"/>
        <dbReference type="Rhea" id="RHEA-COMP:11060"/>
        <dbReference type="Rhea" id="RHEA-COMP:11605"/>
        <dbReference type="ChEBI" id="CHEBI:15378"/>
        <dbReference type="ChEBI" id="CHEBI:30013"/>
        <dbReference type="ChEBI" id="CHEBI:30616"/>
        <dbReference type="ChEBI" id="CHEBI:61977"/>
        <dbReference type="ChEBI" id="CHEBI:456216"/>
        <dbReference type="EC" id="2.7.11.24"/>
    </reaction>
    <physiologicalReaction direction="left-to-right" evidence="6">
        <dbReference type="Rhea" id="RHEA:46609"/>
    </physiologicalReaction>
</comment>
<sequence length="952" mass="107905">MVGKRSSTGPHSGQIWRNTPQDGGKINPTGHSYATSMERDAGLWKAFLSEISKHGTYSMNLCRKELAQYFQDIERDPSEKLHRLGGSILERAIKEMRDLSLSLGSCVNSGAVCFFTDDKLGLAFYRLFSESGDERFDYVDEWEAQINGIEARNRDSILGDMNEVEKRDLQFRRTHLDLAVAMRKIVAQFADFARRSSQNFEELYASKPSGSRTAARTQTRREGPSEEPNLTFLTASQASEYKSRFTTLADEGSHVISREKTTKAIQRLNIHPRSVANIWQAVGDVTSSNELYFPEFALAMYLGNELREGRSIPLKLPPTIKKNVEDRVSFVVANIAQSTSNTWATKYRQNTDKNGQPEGEEEHPSAQLPQGAELQRRINEVRENVKRAITEMTEGDHCYVSGDEEDQPSPTQLWVWKDVELGRRINEVSDQVRRALIEMTDGEHAYVSDEEAGESHTLGLSWTPSRGSSIRETHRTNDQETEISEYMELQTTIRDTQGGALEAEGRRQVEAAAEDEFEQRRQFEEEERRVLEAAAEAELQLRHHFEEEERRILDAAAKAEAVERAEAQQKQEVEIQRQQEARLGVQEGWDESTGELFLDSVENLVMLREEPERNITQAPPRTPNSDPSSISSSRTIPDLVRDSKLETDFAPNGQVEEIWERQSELGSGAFGRVWLEKCATGDDIGKLRAVKEITKLQRQSRSSEIDYNRELEAIAKFSHKKYVHCFVQSFGWYESEEEIFIAMEYLEHGDLQSHLDRPFPEDEVRDIVFQLLEGLSFMHENGFAHRDLKPANILVSEHSPNWRVKISDFGISKRAEEEATAFRTLVGTRGYIAPEVMGISCPEDIATIADSSSLYTVAVDLWALGAIMFKLLTHENVFAEPLELARYVTARRPFLKALVSEKGASEACMSFLEQAMAHSPSSRPTSSQALAHEWLADLSNPAYSSEEFPDTM</sequence>
<evidence type="ECO:0000256" key="7">
    <source>
        <dbReference type="ARBA" id="ARBA00048130"/>
    </source>
</evidence>
<dbReference type="Pfam" id="PF00069">
    <property type="entry name" value="Pkinase"/>
    <property type="match status" value="1"/>
</dbReference>
<name>A0AA35PUG2_9HYPO</name>
<proteinExistence type="predicted"/>
<reference evidence="12" key="1">
    <citation type="submission" date="2023-01" db="EMBL/GenBank/DDBJ databases">
        <authorList>
            <person name="Piombo E."/>
        </authorList>
    </citation>
    <scope>NUCLEOTIDE SEQUENCE</scope>
</reference>
<dbReference type="Gene3D" id="1.10.238.10">
    <property type="entry name" value="EF-hand"/>
    <property type="match status" value="1"/>
</dbReference>
<evidence type="ECO:0000259" key="10">
    <source>
        <dbReference type="PROSITE" id="PS50011"/>
    </source>
</evidence>
<feature type="region of interest" description="Disordered" evidence="9">
    <location>
        <begin position="204"/>
        <end position="229"/>
    </location>
</feature>
<dbReference type="GO" id="GO:0004707">
    <property type="term" value="F:MAP kinase activity"/>
    <property type="evidence" value="ECO:0007669"/>
    <property type="project" value="UniProtKB-EC"/>
</dbReference>
<dbReference type="SUPFAM" id="SSF47473">
    <property type="entry name" value="EF-hand"/>
    <property type="match status" value="1"/>
</dbReference>
<evidence type="ECO:0000256" key="5">
    <source>
        <dbReference type="ARBA" id="ARBA00022840"/>
    </source>
</evidence>
<feature type="region of interest" description="Disordered" evidence="9">
    <location>
        <begin position="448"/>
        <end position="478"/>
    </location>
</feature>
<dbReference type="EMBL" id="CABFNP030000619">
    <property type="protein sequence ID" value="CAI6065512.1"/>
    <property type="molecule type" value="Genomic_DNA"/>
</dbReference>
<dbReference type="InterPro" id="IPR011992">
    <property type="entry name" value="EF-hand-dom_pair"/>
</dbReference>
<feature type="region of interest" description="Disordered" evidence="9">
    <location>
        <begin position="343"/>
        <end position="373"/>
    </location>
</feature>
<feature type="region of interest" description="Disordered" evidence="9">
    <location>
        <begin position="1"/>
        <end position="32"/>
    </location>
</feature>
<dbReference type="InterPro" id="IPR000719">
    <property type="entry name" value="Prot_kinase_dom"/>
</dbReference>
<evidence type="ECO:0000256" key="9">
    <source>
        <dbReference type="SAM" id="MobiDB-lite"/>
    </source>
</evidence>
<dbReference type="PANTHER" id="PTHR48016">
    <property type="entry name" value="MAP KINASE KINASE KINASE SSK2-RELATED-RELATED"/>
    <property type="match status" value="1"/>
</dbReference>
<evidence type="ECO:0000256" key="1">
    <source>
        <dbReference type="ARBA" id="ARBA00012411"/>
    </source>
</evidence>
<comment type="caution">
    <text evidence="12">The sequence shown here is derived from an EMBL/GenBank/DDBJ whole genome shotgun (WGS) entry which is preliminary data.</text>
</comment>
<feature type="region of interest" description="Disordered" evidence="9">
    <location>
        <begin position="611"/>
        <end position="637"/>
    </location>
</feature>
<feature type="compositionally biased region" description="Basic and acidic residues" evidence="9">
    <location>
        <begin position="469"/>
        <end position="478"/>
    </location>
</feature>
<feature type="compositionally biased region" description="Polar residues" evidence="9">
    <location>
        <begin position="458"/>
        <end position="468"/>
    </location>
</feature>
<keyword evidence="8" id="KW-0175">Coiled coil</keyword>
<evidence type="ECO:0000313" key="12">
    <source>
        <dbReference type="EMBL" id="CAI6065512.1"/>
    </source>
</evidence>
<dbReference type="InterPro" id="IPR011009">
    <property type="entry name" value="Kinase-like_dom_sf"/>
</dbReference>
<evidence type="ECO:0000256" key="3">
    <source>
        <dbReference type="ARBA" id="ARBA00022741"/>
    </source>
</evidence>
<keyword evidence="4" id="KW-0418">Kinase</keyword>
<dbReference type="SUPFAM" id="SSF56112">
    <property type="entry name" value="Protein kinase-like (PK-like)"/>
    <property type="match status" value="1"/>
</dbReference>
<dbReference type="PROSITE" id="PS00108">
    <property type="entry name" value="PROTEIN_KINASE_ST"/>
    <property type="match status" value="1"/>
</dbReference>
<feature type="coiled-coil region" evidence="8">
    <location>
        <begin position="506"/>
        <end position="579"/>
    </location>
</feature>
<dbReference type="InterPro" id="IPR050538">
    <property type="entry name" value="MAP_kinase_kinase_kinase"/>
</dbReference>
<protein>
    <recommendedName>
        <fullName evidence="1">mitogen-activated protein kinase</fullName>
        <ecNumber evidence="1">2.7.11.24</ecNumber>
    </recommendedName>
</protein>
<feature type="compositionally biased region" description="Polar residues" evidence="9">
    <location>
        <begin position="208"/>
        <end position="217"/>
    </location>
</feature>
<organism evidence="12 13">
    <name type="scientific">Clonostachys chloroleuca</name>
    <dbReference type="NCBI Taxonomy" id="1926264"/>
    <lineage>
        <taxon>Eukaryota</taxon>
        <taxon>Fungi</taxon>
        <taxon>Dikarya</taxon>
        <taxon>Ascomycota</taxon>
        <taxon>Pezizomycotina</taxon>
        <taxon>Sordariomycetes</taxon>
        <taxon>Hypocreomycetidae</taxon>
        <taxon>Hypocreales</taxon>
        <taxon>Bionectriaceae</taxon>
        <taxon>Clonostachys</taxon>
    </lineage>
</organism>
<evidence type="ECO:0000256" key="6">
    <source>
        <dbReference type="ARBA" id="ARBA00047919"/>
    </source>
</evidence>
<feature type="domain" description="Protein kinase" evidence="10">
    <location>
        <begin position="659"/>
        <end position="935"/>
    </location>
</feature>
<accession>A0AA35PUG2</accession>
<feature type="compositionally biased region" description="Polar residues" evidence="9">
    <location>
        <begin position="343"/>
        <end position="354"/>
    </location>
</feature>
<dbReference type="PROSITE" id="PS50031">
    <property type="entry name" value="EH"/>
    <property type="match status" value="1"/>
</dbReference>
<gene>
    <name evidence="12" type="ORF">CCHLO57077_00011696</name>
</gene>
<dbReference type="SMART" id="SM00220">
    <property type="entry name" value="S_TKc"/>
    <property type="match status" value="1"/>
</dbReference>
<comment type="catalytic activity">
    <reaction evidence="7">
        <text>L-seryl-[protein] + ATP = O-phospho-L-seryl-[protein] + ADP + H(+)</text>
        <dbReference type="Rhea" id="RHEA:17989"/>
        <dbReference type="Rhea" id="RHEA-COMP:9863"/>
        <dbReference type="Rhea" id="RHEA-COMP:11604"/>
        <dbReference type="ChEBI" id="CHEBI:15378"/>
        <dbReference type="ChEBI" id="CHEBI:29999"/>
        <dbReference type="ChEBI" id="CHEBI:30616"/>
        <dbReference type="ChEBI" id="CHEBI:83421"/>
        <dbReference type="ChEBI" id="CHEBI:456216"/>
        <dbReference type="EC" id="2.7.11.24"/>
    </reaction>
    <physiologicalReaction direction="left-to-right" evidence="7">
        <dbReference type="Rhea" id="RHEA:17990"/>
    </physiologicalReaction>
</comment>
<evidence type="ECO:0000256" key="2">
    <source>
        <dbReference type="ARBA" id="ARBA00022679"/>
    </source>
</evidence>
<evidence type="ECO:0000259" key="11">
    <source>
        <dbReference type="PROSITE" id="PS50031"/>
    </source>
</evidence>
<feature type="compositionally biased region" description="Low complexity" evidence="9">
    <location>
        <begin position="623"/>
        <end position="637"/>
    </location>
</feature>
<feature type="non-terminal residue" evidence="12">
    <location>
        <position position="952"/>
    </location>
</feature>
<dbReference type="Proteomes" id="UP001160390">
    <property type="component" value="Unassembled WGS sequence"/>
</dbReference>
<dbReference type="GO" id="GO:0005524">
    <property type="term" value="F:ATP binding"/>
    <property type="evidence" value="ECO:0007669"/>
    <property type="project" value="UniProtKB-KW"/>
</dbReference>
<dbReference type="PROSITE" id="PS50011">
    <property type="entry name" value="PROTEIN_KINASE_DOM"/>
    <property type="match status" value="1"/>
</dbReference>
<dbReference type="InterPro" id="IPR008271">
    <property type="entry name" value="Ser/Thr_kinase_AS"/>
</dbReference>
<evidence type="ECO:0000256" key="4">
    <source>
        <dbReference type="ARBA" id="ARBA00022777"/>
    </source>
</evidence>
<keyword evidence="5" id="KW-0067">ATP-binding</keyword>
<dbReference type="EC" id="2.7.11.24" evidence="1"/>
<feature type="compositionally biased region" description="Polar residues" evidence="9">
    <location>
        <begin position="1"/>
        <end position="21"/>
    </location>
</feature>
<dbReference type="PANTHER" id="PTHR48016:SF56">
    <property type="entry name" value="MAPKK KINASE"/>
    <property type="match status" value="1"/>
</dbReference>
<dbReference type="Gene3D" id="1.10.510.10">
    <property type="entry name" value="Transferase(Phosphotransferase) domain 1"/>
    <property type="match status" value="1"/>
</dbReference>
<feature type="domain" description="EH" evidence="11">
    <location>
        <begin position="237"/>
        <end position="327"/>
    </location>
</feature>
<dbReference type="AlphaFoldDB" id="A0AA35PUG2"/>
<dbReference type="InterPro" id="IPR000261">
    <property type="entry name" value="EH_dom"/>
</dbReference>
<keyword evidence="13" id="KW-1185">Reference proteome</keyword>
<evidence type="ECO:0000256" key="8">
    <source>
        <dbReference type="SAM" id="Coils"/>
    </source>
</evidence>